<proteinExistence type="predicted"/>
<dbReference type="WBParaSite" id="RSKR_0000724000.1">
    <property type="protein sequence ID" value="RSKR_0000724000.1"/>
    <property type="gene ID" value="RSKR_0000724000"/>
</dbReference>
<reference evidence="2" key="1">
    <citation type="submission" date="2016-11" db="UniProtKB">
        <authorList>
            <consortium name="WormBaseParasite"/>
        </authorList>
    </citation>
    <scope>IDENTIFICATION</scope>
    <source>
        <strain evidence="2">KR3021</strain>
    </source>
</reference>
<name>A0AC35U3P1_9BILA</name>
<evidence type="ECO:0000313" key="1">
    <source>
        <dbReference type="Proteomes" id="UP000095286"/>
    </source>
</evidence>
<protein>
    <submittedName>
        <fullName evidence="2">Saposin B-type domain-containing protein</fullName>
    </submittedName>
</protein>
<sequence length="97" mass="10583">MQFVAVLLSIFMLFGVVSAGMKCTLCKDAVNELESYINSHEGSADGAEAWVCDKVTDGVSILDSLCKELFKKELAAMIKGIEAKEPVEKICKDIDFC</sequence>
<accession>A0AC35U3P1</accession>
<dbReference type="Proteomes" id="UP000095286">
    <property type="component" value="Unplaced"/>
</dbReference>
<evidence type="ECO:0000313" key="2">
    <source>
        <dbReference type="WBParaSite" id="RSKR_0000724000.1"/>
    </source>
</evidence>
<organism evidence="1 2">
    <name type="scientific">Rhabditophanes sp. KR3021</name>
    <dbReference type="NCBI Taxonomy" id="114890"/>
    <lineage>
        <taxon>Eukaryota</taxon>
        <taxon>Metazoa</taxon>
        <taxon>Ecdysozoa</taxon>
        <taxon>Nematoda</taxon>
        <taxon>Chromadorea</taxon>
        <taxon>Rhabditida</taxon>
        <taxon>Tylenchina</taxon>
        <taxon>Panagrolaimomorpha</taxon>
        <taxon>Strongyloidoidea</taxon>
        <taxon>Alloionematidae</taxon>
        <taxon>Rhabditophanes</taxon>
    </lineage>
</organism>